<dbReference type="EMBL" id="GFPF01002697">
    <property type="protein sequence ID" value="MAA13843.1"/>
    <property type="molecule type" value="Transcribed_RNA"/>
</dbReference>
<feature type="region of interest" description="Disordered" evidence="1">
    <location>
        <begin position="124"/>
        <end position="166"/>
    </location>
</feature>
<evidence type="ECO:0000313" key="3">
    <source>
        <dbReference type="EMBL" id="MAA13843.1"/>
    </source>
</evidence>
<sequence length="166" mass="18061">MSSYFSSTMSFFFDMSIQYCVFLPLDLWTKHAIRTHGSLAERLHIWRSEAQILVVVSLMLGLWWMRVPWLLLLLAACAYCSGRGWSPSLALEAAASRVFTLWFQCMECIGVAVDGGLRKVGAPPAVENGAGGHGGADDDASSHNHEPADDRRIPAAPLARSGPLAA</sequence>
<keyword evidence="2" id="KW-0812">Transmembrane</keyword>
<reference evidence="3" key="1">
    <citation type="journal article" date="2017" name="Parasit. Vectors">
        <title>Sialotranscriptomics of Rhipicephalus zambeziensis reveals intricate expression profiles of secretory proteins and suggests tight temporal transcriptional regulation during blood-feeding.</title>
        <authorList>
            <person name="de Castro M.H."/>
            <person name="de Klerk D."/>
            <person name="Pienaar R."/>
            <person name="Rees D.J.G."/>
            <person name="Mans B.J."/>
        </authorList>
    </citation>
    <scope>NUCLEOTIDE SEQUENCE</scope>
    <source>
        <tissue evidence="3">Salivary glands</tissue>
    </source>
</reference>
<evidence type="ECO:0000256" key="2">
    <source>
        <dbReference type="SAM" id="Phobius"/>
    </source>
</evidence>
<keyword evidence="2" id="KW-1133">Transmembrane helix</keyword>
<accession>A0A224YI11</accession>
<feature type="transmembrane region" description="Helical" evidence="2">
    <location>
        <begin position="52"/>
        <end position="76"/>
    </location>
</feature>
<name>A0A224YI11_9ACAR</name>
<dbReference type="AlphaFoldDB" id="A0A224YI11"/>
<keyword evidence="2" id="KW-0472">Membrane</keyword>
<protein>
    <submittedName>
        <fullName evidence="3">Uncharacterized protein</fullName>
    </submittedName>
</protein>
<organism evidence="3">
    <name type="scientific">Rhipicephalus zambeziensis</name>
    <dbReference type="NCBI Taxonomy" id="60191"/>
    <lineage>
        <taxon>Eukaryota</taxon>
        <taxon>Metazoa</taxon>
        <taxon>Ecdysozoa</taxon>
        <taxon>Arthropoda</taxon>
        <taxon>Chelicerata</taxon>
        <taxon>Arachnida</taxon>
        <taxon>Acari</taxon>
        <taxon>Parasitiformes</taxon>
        <taxon>Ixodida</taxon>
        <taxon>Ixodoidea</taxon>
        <taxon>Ixodidae</taxon>
        <taxon>Rhipicephalinae</taxon>
        <taxon>Rhipicephalus</taxon>
        <taxon>Rhipicephalus</taxon>
    </lineage>
</organism>
<proteinExistence type="predicted"/>
<evidence type="ECO:0000256" key="1">
    <source>
        <dbReference type="SAM" id="MobiDB-lite"/>
    </source>
</evidence>
<feature type="compositionally biased region" description="Basic and acidic residues" evidence="1">
    <location>
        <begin position="140"/>
        <end position="153"/>
    </location>
</feature>